<dbReference type="InterPro" id="IPR037395">
    <property type="entry name" value="GSKIP"/>
</dbReference>
<evidence type="ECO:0000256" key="1">
    <source>
        <dbReference type="ARBA" id="ARBA00009571"/>
    </source>
</evidence>
<organism evidence="3 4">
    <name type="scientific">Polyplax serrata</name>
    <name type="common">Common mouse louse</name>
    <dbReference type="NCBI Taxonomy" id="468196"/>
    <lineage>
        <taxon>Eukaryota</taxon>
        <taxon>Metazoa</taxon>
        <taxon>Ecdysozoa</taxon>
        <taxon>Arthropoda</taxon>
        <taxon>Hexapoda</taxon>
        <taxon>Insecta</taxon>
        <taxon>Pterygota</taxon>
        <taxon>Neoptera</taxon>
        <taxon>Paraneoptera</taxon>
        <taxon>Psocodea</taxon>
        <taxon>Troctomorpha</taxon>
        <taxon>Phthiraptera</taxon>
        <taxon>Anoplura</taxon>
        <taxon>Polyplacidae</taxon>
        <taxon>Polyplax</taxon>
    </lineage>
</organism>
<name>A0ABR1ADG7_POLSC</name>
<accession>A0ABR1ADG7</accession>
<dbReference type="PANTHER" id="PTHR12490:SF4">
    <property type="entry name" value="GSK3B-INTERACTING PROTEIN"/>
    <property type="match status" value="1"/>
</dbReference>
<evidence type="ECO:0000313" key="3">
    <source>
        <dbReference type="EMBL" id="KAK6617051.1"/>
    </source>
</evidence>
<reference evidence="3 4" key="1">
    <citation type="submission" date="2023-09" db="EMBL/GenBank/DDBJ databases">
        <title>Genomes of two closely related lineages of the louse Polyplax serrata with different host specificities.</title>
        <authorList>
            <person name="Martinu J."/>
            <person name="Tarabai H."/>
            <person name="Stefka J."/>
            <person name="Hypsa V."/>
        </authorList>
    </citation>
    <scope>NUCLEOTIDE SEQUENCE [LARGE SCALE GENOMIC DNA]</scope>
    <source>
        <strain evidence="3">98ZLc_SE</strain>
    </source>
</reference>
<dbReference type="EMBL" id="JAWJWF010000053">
    <property type="protein sequence ID" value="KAK6617051.1"/>
    <property type="molecule type" value="Genomic_DNA"/>
</dbReference>
<dbReference type="Proteomes" id="UP001359485">
    <property type="component" value="Unassembled WGS sequence"/>
</dbReference>
<protein>
    <recommendedName>
        <fullName evidence="2">GSKIP domain-containing protein</fullName>
    </recommendedName>
</protein>
<dbReference type="InterPro" id="IPR007967">
    <property type="entry name" value="GSKIP_dom"/>
</dbReference>
<dbReference type="InterPro" id="IPR023231">
    <property type="entry name" value="GSKIP_dom_sf"/>
</dbReference>
<sequence>MSDDEDVTHWSKEAKSIIEDVKKHVHQISLSNLPSTHCRVFFNLTTLEKKDFCVEFTAEGFRVVGENYDSVDDREKYPHVHETPYSMLDSLSPAYRASFGAQLINKLNQLKDDLNEDGG</sequence>
<dbReference type="Gene3D" id="3.30.2280.10">
    <property type="entry name" value="Hypothetical protein (hspc210)"/>
    <property type="match status" value="1"/>
</dbReference>
<evidence type="ECO:0000313" key="4">
    <source>
        <dbReference type="Proteomes" id="UP001359485"/>
    </source>
</evidence>
<comment type="caution">
    <text evidence="3">The sequence shown here is derived from an EMBL/GenBank/DDBJ whole genome shotgun (WGS) entry which is preliminary data.</text>
</comment>
<feature type="domain" description="GSKIP" evidence="2">
    <location>
        <begin position="11"/>
        <end position="110"/>
    </location>
</feature>
<proteinExistence type="inferred from homology"/>
<comment type="similarity">
    <text evidence="1">Belongs to the GSKIP family.</text>
</comment>
<gene>
    <name evidence="3" type="ORF">RUM44_005408</name>
</gene>
<dbReference type="PANTHER" id="PTHR12490">
    <property type="entry name" value="GSK3B-INTERACTING PROTEIN"/>
    <property type="match status" value="1"/>
</dbReference>
<dbReference type="Pfam" id="PF05303">
    <property type="entry name" value="GSKIP_dom"/>
    <property type="match status" value="1"/>
</dbReference>
<evidence type="ECO:0000259" key="2">
    <source>
        <dbReference type="Pfam" id="PF05303"/>
    </source>
</evidence>
<keyword evidence="4" id="KW-1185">Reference proteome</keyword>
<dbReference type="SUPFAM" id="SSF103107">
    <property type="entry name" value="Hypothetical protein c14orf129, hspc210"/>
    <property type="match status" value="1"/>
</dbReference>